<reference evidence="1" key="1">
    <citation type="submission" date="2014-11" db="EMBL/GenBank/DDBJ databases">
        <authorList>
            <person name="Amaro Gonzalez C."/>
        </authorList>
    </citation>
    <scope>NUCLEOTIDE SEQUENCE</scope>
</reference>
<reference evidence="1" key="2">
    <citation type="journal article" date="2015" name="Fish Shellfish Immunol.">
        <title>Early steps in the European eel (Anguilla anguilla)-Vibrio vulnificus interaction in the gills: Role of the RtxA13 toxin.</title>
        <authorList>
            <person name="Callol A."/>
            <person name="Pajuelo D."/>
            <person name="Ebbesson L."/>
            <person name="Teles M."/>
            <person name="MacKenzie S."/>
            <person name="Amaro C."/>
        </authorList>
    </citation>
    <scope>NUCLEOTIDE SEQUENCE</scope>
</reference>
<dbReference type="AlphaFoldDB" id="A0A0E9WFF5"/>
<dbReference type="EMBL" id="GBXM01019551">
    <property type="protein sequence ID" value="JAH89026.1"/>
    <property type="molecule type" value="Transcribed_RNA"/>
</dbReference>
<name>A0A0E9WFF5_ANGAN</name>
<protein>
    <submittedName>
        <fullName evidence="1">Uncharacterized protein</fullName>
    </submittedName>
</protein>
<proteinExistence type="predicted"/>
<sequence length="73" mass="9077">MSHVPMWMLIKALPATHSQFFRNQPEFFMTAAHWHPSHLLFPLRWLGYLRNRWRRRNVRHYGRLRNVFFTLLS</sequence>
<organism evidence="1">
    <name type="scientific">Anguilla anguilla</name>
    <name type="common">European freshwater eel</name>
    <name type="synonym">Muraena anguilla</name>
    <dbReference type="NCBI Taxonomy" id="7936"/>
    <lineage>
        <taxon>Eukaryota</taxon>
        <taxon>Metazoa</taxon>
        <taxon>Chordata</taxon>
        <taxon>Craniata</taxon>
        <taxon>Vertebrata</taxon>
        <taxon>Euteleostomi</taxon>
        <taxon>Actinopterygii</taxon>
        <taxon>Neopterygii</taxon>
        <taxon>Teleostei</taxon>
        <taxon>Anguilliformes</taxon>
        <taxon>Anguillidae</taxon>
        <taxon>Anguilla</taxon>
    </lineage>
</organism>
<evidence type="ECO:0000313" key="1">
    <source>
        <dbReference type="EMBL" id="JAH89026.1"/>
    </source>
</evidence>
<accession>A0A0E9WFF5</accession>